<protein>
    <submittedName>
        <fullName evidence="3">Uncharacterized protein</fullName>
    </submittedName>
</protein>
<reference evidence="3 4" key="1">
    <citation type="submission" date="2017-05" db="EMBL/GenBank/DDBJ databases">
        <authorList>
            <person name="Varghese N."/>
            <person name="Submissions S."/>
        </authorList>
    </citation>
    <scope>NUCLEOTIDE SEQUENCE [LARGE SCALE GENOMIC DNA]</scope>
    <source>
        <strain evidence="3 4">DSM 19382</strain>
    </source>
</reference>
<dbReference type="OrthoDB" id="1343213at2"/>
<dbReference type="RefSeq" id="WP_142449012.1">
    <property type="nucleotide sequence ID" value="NZ_FXTA01000001.1"/>
</dbReference>
<dbReference type="AlphaFoldDB" id="A0A521ARN7"/>
<keyword evidence="5" id="KW-1185">Reference proteome</keyword>
<name>A0A521ARN7_9FLAO</name>
<dbReference type="EMBL" id="WKKG01000005">
    <property type="protein sequence ID" value="MRX68637.1"/>
    <property type="molecule type" value="Genomic_DNA"/>
</dbReference>
<evidence type="ECO:0000256" key="1">
    <source>
        <dbReference type="SAM" id="MobiDB-lite"/>
    </source>
</evidence>
<organism evidence="3 4">
    <name type="scientific">Flavobacterium resistens</name>
    <dbReference type="NCBI Taxonomy" id="443612"/>
    <lineage>
        <taxon>Bacteria</taxon>
        <taxon>Pseudomonadati</taxon>
        <taxon>Bacteroidota</taxon>
        <taxon>Flavobacteriia</taxon>
        <taxon>Flavobacteriales</taxon>
        <taxon>Flavobacteriaceae</taxon>
        <taxon>Flavobacterium</taxon>
    </lineage>
</organism>
<proteinExistence type="predicted"/>
<sequence>MIDNLKYNWDEAKITNSQDGTETTIVPIVEKKKDNREFWEQRLYIYKTGEKDYKALVYEIVTNKYVPLKKHSIDGGDFTGFISVWDLKTGFVRAARFENNQVIETGVVEIIDYTTRNSTNKAPIEAPCIYADFGDGGCGGKSNGGTETTFNGGALREVPVSAPSKGSPVEYYGPRSPVIGGGDAGGYTSPGGGGASSGGGTAPNPIIQDASFSKNPCLAGLYSKLGGSPIFQSYLKKIDNDFSVADLKLAASTSLPDAVNGKTDPPINYIITITFNENTLSNKPALEIARTFIHEMIHAEMFKKLLYLASTNGAIDGGKLAEALNQHDYPVLYGYYTKYGIDGMQHQQMADLYRETIVSFLKGFDNTLTQAEYEALAWQGLQGTDAWNSKSVVDRMIIKDIYNNWLLKAKKNCQ</sequence>
<dbReference type="Proteomes" id="UP000468990">
    <property type="component" value="Unassembled WGS sequence"/>
</dbReference>
<evidence type="ECO:0000313" key="5">
    <source>
        <dbReference type="Proteomes" id="UP000468990"/>
    </source>
</evidence>
<evidence type="ECO:0000313" key="2">
    <source>
        <dbReference type="EMBL" id="MRX68637.1"/>
    </source>
</evidence>
<evidence type="ECO:0000313" key="4">
    <source>
        <dbReference type="Proteomes" id="UP000317289"/>
    </source>
</evidence>
<reference evidence="2 5" key="2">
    <citation type="submission" date="2019-11" db="EMBL/GenBank/DDBJ databases">
        <title>Flavobacterium resistens genome.</title>
        <authorList>
            <person name="Wilson V.M."/>
            <person name="Newman J.D."/>
        </authorList>
    </citation>
    <scope>NUCLEOTIDE SEQUENCE [LARGE SCALE GENOMIC DNA]</scope>
    <source>
        <strain evidence="2 5">DSM 19382</strain>
    </source>
</reference>
<gene>
    <name evidence="2" type="ORF">GJU42_11745</name>
    <name evidence="3" type="ORF">SAMN06265349_101343</name>
</gene>
<evidence type="ECO:0000313" key="3">
    <source>
        <dbReference type="EMBL" id="SMO37503.1"/>
    </source>
</evidence>
<feature type="compositionally biased region" description="Gly residues" evidence="1">
    <location>
        <begin position="182"/>
        <end position="201"/>
    </location>
</feature>
<feature type="region of interest" description="Disordered" evidence="1">
    <location>
        <begin position="182"/>
        <end position="202"/>
    </location>
</feature>
<dbReference type="Proteomes" id="UP000317289">
    <property type="component" value="Unassembled WGS sequence"/>
</dbReference>
<accession>A0A521ARN7</accession>
<dbReference type="EMBL" id="FXTA01000001">
    <property type="protein sequence ID" value="SMO37503.1"/>
    <property type="molecule type" value="Genomic_DNA"/>
</dbReference>